<reference evidence="2" key="1">
    <citation type="submission" date="2021-10" db="EMBL/GenBank/DDBJ databases">
        <title>Tropical sea cucumber genome reveals ecological adaptation and Cuvierian tubules defense mechanism.</title>
        <authorList>
            <person name="Chen T."/>
        </authorList>
    </citation>
    <scope>NUCLEOTIDE SEQUENCE</scope>
    <source>
        <strain evidence="2">Nanhai2018</strain>
        <tissue evidence="2">Muscle</tissue>
    </source>
</reference>
<dbReference type="Gene3D" id="3.20.20.105">
    <property type="entry name" value="Queuine tRNA-ribosyltransferase-like"/>
    <property type="match status" value="1"/>
</dbReference>
<dbReference type="Pfam" id="PF01702">
    <property type="entry name" value="TGT"/>
    <property type="match status" value="1"/>
</dbReference>
<evidence type="ECO:0000259" key="1">
    <source>
        <dbReference type="Pfam" id="PF01702"/>
    </source>
</evidence>
<evidence type="ECO:0000313" key="2">
    <source>
        <dbReference type="EMBL" id="KAJ8039168.1"/>
    </source>
</evidence>
<dbReference type="PANTHER" id="PTHR46064:SF1">
    <property type="entry name" value="QUEUINE TRNA-RIBOSYLTRANSFERASE ACCESSORY SUBUNIT 2"/>
    <property type="match status" value="1"/>
</dbReference>
<dbReference type="GO" id="GO:0006400">
    <property type="term" value="P:tRNA modification"/>
    <property type="evidence" value="ECO:0007669"/>
    <property type="project" value="InterPro"/>
</dbReference>
<dbReference type="InterPro" id="IPR050852">
    <property type="entry name" value="Queuine_tRNA-ribosyltrfase"/>
</dbReference>
<proteinExistence type="predicted"/>
<dbReference type="InterPro" id="IPR036511">
    <property type="entry name" value="TGT-like_sf"/>
</dbReference>
<keyword evidence="3" id="KW-1185">Reference proteome</keyword>
<gene>
    <name evidence="2" type="ORF">HOLleu_16801</name>
</gene>
<dbReference type="AlphaFoldDB" id="A0A9Q1C4L1"/>
<organism evidence="2 3">
    <name type="scientific">Holothuria leucospilota</name>
    <name type="common">Black long sea cucumber</name>
    <name type="synonym">Mertensiothuria leucospilota</name>
    <dbReference type="NCBI Taxonomy" id="206669"/>
    <lineage>
        <taxon>Eukaryota</taxon>
        <taxon>Metazoa</taxon>
        <taxon>Echinodermata</taxon>
        <taxon>Eleutherozoa</taxon>
        <taxon>Echinozoa</taxon>
        <taxon>Holothuroidea</taxon>
        <taxon>Aspidochirotacea</taxon>
        <taxon>Aspidochirotida</taxon>
        <taxon>Holothuriidae</taxon>
        <taxon>Holothuria</taxon>
    </lineage>
</organism>
<dbReference type="EMBL" id="JAIZAY010000007">
    <property type="protein sequence ID" value="KAJ8039168.1"/>
    <property type="molecule type" value="Genomic_DNA"/>
</dbReference>
<dbReference type="Proteomes" id="UP001152320">
    <property type="component" value="Chromosome 7"/>
</dbReference>
<dbReference type="OrthoDB" id="27601at2759"/>
<dbReference type="SUPFAM" id="SSF51713">
    <property type="entry name" value="tRNA-guanine transglycosylase"/>
    <property type="match status" value="1"/>
</dbReference>
<feature type="domain" description="tRNA-guanine(15) transglycosylase-like" evidence="1">
    <location>
        <begin position="26"/>
        <end position="220"/>
    </location>
</feature>
<protein>
    <submittedName>
        <fullName evidence="2">Queuine tRNA-ribosyltransferase accessory subunit 2</fullName>
    </submittedName>
</protein>
<name>A0A9Q1C4L1_HOLLE</name>
<dbReference type="InterPro" id="IPR002616">
    <property type="entry name" value="tRNA_ribo_trans-like"/>
</dbReference>
<evidence type="ECO:0000313" key="3">
    <source>
        <dbReference type="Proteomes" id="UP001152320"/>
    </source>
</evidence>
<comment type="caution">
    <text evidence="2">The sequence shown here is derived from an EMBL/GenBank/DDBJ whole genome shotgun (WGS) entry which is preliminary data.</text>
</comment>
<dbReference type="PANTHER" id="PTHR46064">
    <property type="entry name" value="QUEUINE TRNA-RIBOSYLTRANSFERASE ACCESSORY SUBUNIT 2"/>
    <property type="match status" value="1"/>
</dbReference>
<accession>A0A9Q1C4L1</accession>
<sequence length="227" mass="24837">MKFTVDTVSKEGCRLSFISKIGHHEDTIIETPSCMMYTRGGSVPHLTLDMVQKIPHQSGIVQLTVPSFIEYRQTLDTFQDGLAKFAGLPAKGVTFLSIQDPCTTVPSGYNGKDAVSVWAPSGRVKLNATSFMSFERSSRPDIFQALCDGDTPEGCSKKRICKAVDRTLAFLDECLEQNIKTEQDSDPAAILGVIEGGDLLSERLRSAKETAKRPVSGFILDCFGESF</sequence>